<dbReference type="Gene3D" id="3.60.130.10">
    <property type="entry name" value="Clavaminate synthase-like"/>
    <property type="match status" value="1"/>
</dbReference>
<evidence type="ECO:0000313" key="5">
    <source>
        <dbReference type="EMBL" id="GAA5207535.1"/>
    </source>
</evidence>
<evidence type="ECO:0000256" key="1">
    <source>
        <dbReference type="ARBA" id="ARBA00023002"/>
    </source>
</evidence>
<organism evidence="5 6">
    <name type="scientific">Streptomyces thinghirensis</name>
    <dbReference type="NCBI Taxonomy" id="551547"/>
    <lineage>
        <taxon>Bacteria</taxon>
        <taxon>Bacillati</taxon>
        <taxon>Actinomycetota</taxon>
        <taxon>Actinomycetes</taxon>
        <taxon>Kitasatosporales</taxon>
        <taxon>Streptomycetaceae</taxon>
        <taxon>Streptomyces</taxon>
    </lineage>
</organism>
<dbReference type="RefSeq" id="WP_345629318.1">
    <property type="nucleotide sequence ID" value="NZ_BAABJR010000005.1"/>
</dbReference>
<feature type="domain" description="TauD/TfdA-like" evidence="4">
    <location>
        <begin position="30"/>
        <end position="253"/>
    </location>
</feature>
<dbReference type="InterPro" id="IPR042098">
    <property type="entry name" value="TauD-like_sf"/>
</dbReference>
<protein>
    <recommendedName>
        <fullName evidence="4">TauD/TfdA-like domain-containing protein</fullName>
    </recommendedName>
</protein>
<dbReference type="SUPFAM" id="SSF51197">
    <property type="entry name" value="Clavaminate synthase-like"/>
    <property type="match status" value="1"/>
</dbReference>
<dbReference type="Pfam" id="PF02668">
    <property type="entry name" value="TauD"/>
    <property type="match status" value="1"/>
</dbReference>
<feature type="region of interest" description="Disordered" evidence="3">
    <location>
        <begin position="1"/>
        <end position="28"/>
    </location>
</feature>
<accession>A0ABP9T0E3</accession>
<keyword evidence="2" id="KW-0408">Iron</keyword>
<name>A0ABP9T0E3_9ACTN</name>
<evidence type="ECO:0000256" key="2">
    <source>
        <dbReference type="ARBA" id="ARBA00023004"/>
    </source>
</evidence>
<comment type="caution">
    <text evidence="5">The sequence shown here is derived from an EMBL/GenBank/DDBJ whole genome shotgun (WGS) entry which is preliminary data.</text>
</comment>
<evidence type="ECO:0000259" key="4">
    <source>
        <dbReference type="Pfam" id="PF02668"/>
    </source>
</evidence>
<evidence type="ECO:0000256" key="3">
    <source>
        <dbReference type="SAM" id="MobiDB-lite"/>
    </source>
</evidence>
<keyword evidence="1" id="KW-0560">Oxidoreductase</keyword>
<dbReference type="Proteomes" id="UP001499878">
    <property type="component" value="Unassembled WGS sequence"/>
</dbReference>
<proteinExistence type="predicted"/>
<keyword evidence="6" id="KW-1185">Reference proteome</keyword>
<dbReference type="EMBL" id="BAABJR010000005">
    <property type="protein sequence ID" value="GAA5207535.1"/>
    <property type="molecule type" value="Genomic_DNA"/>
</dbReference>
<gene>
    <name evidence="5" type="ORF">GCM10023323_23430</name>
</gene>
<evidence type="ECO:0000313" key="6">
    <source>
        <dbReference type="Proteomes" id="UP001499878"/>
    </source>
</evidence>
<sequence length="264" mass="29175">MHTHAHSRPPQDNRASGPGIVPTRVPHGRVREARELLSRDGAVILTGHENTSDALVVAAAQVIGDRLRELYPHRVRTSREGTPVHLHADSFDIIVDIGGVPHRRRHPDEDHVLVQCTRPAPHGGDSFALDAYAFVDGLASTDPALHAFLTGSDVDLYGAWADLRGLPASPRIGRHVEYTRTGRRIVRRTDGAVPIHRDPDIQHIRTQLARLTDAVHKIEPSLPRFPLDEGDILVLDNYRCWHGRDGHTGERSVRILTARSSDAG</sequence>
<reference evidence="6" key="1">
    <citation type="journal article" date="2019" name="Int. J. Syst. Evol. Microbiol.">
        <title>The Global Catalogue of Microorganisms (GCM) 10K type strain sequencing project: providing services to taxonomists for standard genome sequencing and annotation.</title>
        <authorList>
            <consortium name="The Broad Institute Genomics Platform"/>
            <consortium name="The Broad Institute Genome Sequencing Center for Infectious Disease"/>
            <person name="Wu L."/>
            <person name="Ma J."/>
        </authorList>
    </citation>
    <scope>NUCLEOTIDE SEQUENCE [LARGE SCALE GENOMIC DNA]</scope>
    <source>
        <strain evidence="6">JCM 18306</strain>
    </source>
</reference>
<dbReference type="InterPro" id="IPR003819">
    <property type="entry name" value="TauD/TfdA-like"/>
</dbReference>